<feature type="transmembrane region" description="Helical" evidence="6">
    <location>
        <begin position="334"/>
        <end position="362"/>
    </location>
</feature>
<sequence length="411" mass="41948">MNSPNTRPPLAVYVLAAAIFAQGTSEFMIAGLLPGLTRDLGVSVPRAGMLITAFALGMMIGAPVMTVLTLRLPRKFTLLVAAGGYVIMHLVGVLMHGYAGLMITRIVAAVLYATFWSASAVVATRLAGPRLLARSLALLVGGLSVANVIGVPAGTWLGERYGWRAAFVAVAIATAISAVAIAVLVPDTDTRSSVRLGALIRNEVGVFRSGRLWLALLTTALFQGGVFAAFSYFAPLLINVTQITVGRVPIYLLLFGVGALAGTSLGGRFADRGPLANVIISLVATLLASGLLLATSASPIGVGIAMILYALAAFSIAGGLNARVMGFAGSAPTLAAAVNTSAFNVGNAVGPWFGGLAITAGLGFRSPIGAGMIMLGLSLLVAIASVIIERRQVPKPIPVAAGSREPATCDA</sequence>
<organism evidence="8 9">
    <name type="scientific">Microlunatus endophyticus</name>
    <dbReference type="NCBI Taxonomy" id="1716077"/>
    <lineage>
        <taxon>Bacteria</taxon>
        <taxon>Bacillati</taxon>
        <taxon>Actinomycetota</taxon>
        <taxon>Actinomycetes</taxon>
        <taxon>Propionibacteriales</taxon>
        <taxon>Propionibacteriaceae</taxon>
        <taxon>Microlunatus</taxon>
    </lineage>
</organism>
<keyword evidence="4 6" id="KW-1133">Transmembrane helix</keyword>
<dbReference type="InterPro" id="IPR050189">
    <property type="entry name" value="MFS_Efflux_Transporters"/>
</dbReference>
<dbReference type="GO" id="GO:0005886">
    <property type="term" value="C:plasma membrane"/>
    <property type="evidence" value="ECO:0007669"/>
    <property type="project" value="UniProtKB-SubCell"/>
</dbReference>
<feature type="transmembrane region" description="Helical" evidence="6">
    <location>
        <begin position="300"/>
        <end position="322"/>
    </location>
</feature>
<dbReference type="RefSeq" id="WP_188897997.1">
    <property type="nucleotide sequence ID" value="NZ_BMMZ01000016.1"/>
</dbReference>
<dbReference type="Gene3D" id="1.20.1250.20">
    <property type="entry name" value="MFS general substrate transporter like domains"/>
    <property type="match status" value="1"/>
</dbReference>
<evidence type="ECO:0000256" key="1">
    <source>
        <dbReference type="ARBA" id="ARBA00004651"/>
    </source>
</evidence>
<keyword evidence="5 6" id="KW-0472">Membrane</keyword>
<comment type="subcellular location">
    <subcellularLocation>
        <location evidence="1">Cell membrane</location>
        <topology evidence="1">Multi-pass membrane protein</topology>
    </subcellularLocation>
</comment>
<dbReference type="PANTHER" id="PTHR43124:SF3">
    <property type="entry name" value="CHLORAMPHENICOL EFFLUX PUMP RV0191"/>
    <property type="match status" value="1"/>
</dbReference>
<reference evidence="8" key="1">
    <citation type="journal article" date="2014" name="Int. J. Syst. Evol. Microbiol.">
        <title>Complete genome sequence of Corynebacterium casei LMG S-19264T (=DSM 44701T), isolated from a smear-ripened cheese.</title>
        <authorList>
            <consortium name="US DOE Joint Genome Institute (JGI-PGF)"/>
            <person name="Walter F."/>
            <person name="Albersmeier A."/>
            <person name="Kalinowski J."/>
            <person name="Ruckert C."/>
        </authorList>
    </citation>
    <scope>NUCLEOTIDE SEQUENCE</scope>
    <source>
        <strain evidence="8">CGMCC 4.7306</strain>
    </source>
</reference>
<proteinExistence type="predicted"/>
<evidence type="ECO:0000256" key="5">
    <source>
        <dbReference type="ARBA" id="ARBA00023136"/>
    </source>
</evidence>
<feature type="transmembrane region" description="Helical" evidence="6">
    <location>
        <begin position="250"/>
        <end position="267"/>
    </location>
</feature>
<dbReference type="Pfam" id="PF07690">
    <property type="entry name" value="MFS_1"/>
    <property type="match status" value="1"/>
</dbReference>
<evidence type="ECO:0000256" key="2">
    <source>
        <dbReference type="ARBA" id="ARBA00022475"/>
    </source>
</evidence>
<evidence type="ECO:0000313" key="8">
    <source>
        <dbReference type="EMBL" id="GGL81392.1"/>
    </source>
</evidence>
<dbReference type="SUPFAM" id="SSF103473">
    <property type="entry name" value="MFS general substrate transporter"/>
    <property type="match status" value="1"/>
</dbReference>
<feature type="transmembrane region" description="Helical" evidence="6">
    <location>
        <begin position="274"/>
        <end position="294"/>
    </location>
</feature>
<evidence type="ECO:0000256" key="3">
    <source>
        <dbReference type="ARBA" id="ARBA00022692"/>
    </source>
</evidence>
<dbReference type="CDD" id="cd17324">
    <property type="entry name" value="MFS_NepI_like"/>
    <property type="match status" value="1"/>
</dbReference>
<reference evidence="8" key="2">
    <citation type="submission" date="2020-09" db="EMBL/GenBank/DDBJ databases">
        <authorList>
            <person name="Sun Q."/>
            <person name="Zhou Y."/>
        </authorList>
    </citation>
    <scope>NUCLEOTIDE SEQUENCE</scope>
    <source>
        <strain evidence="8">CGMCC 4.7306</strain>
    </source>
</reference>
<feature type="transmembrane region" description="Helical" evidence="6">
    <location>
        <begin position="102"/>
        <end position="124"/>
    </location>
</feature>
<feature type="transmembrane region" description="Helical" evidence="6">
    <location>
        <begin position="76"/>
        <end position="96"/>
    </location>
</feature>
<dbReference type="InterPro" id="IPR036259">
    <property type="entry name" value="MFS_trans_sf"/>
</dbReference>
<dbReference type="PROSITE" id="PS50850">
    <property type="entry name" value="MFS"/>
    <property type="match status" value="1"/>
</dbReference>
<feature type="transmembrane region" description="Helical" evidence="6">
    <location>
        <begin position="368"/>
        <end position="388"/>
    </location>
</feature>
<protein>
    <submittedName>
        <fullName evidence="8">Chloramphenicol efflux pump</fullName>
    </submittedName>
</protein>
<dbReference type="EMBL" id="BMMZ01000016">
    <property type="protein sequence ID" value="GGL81392.1"/>
    <property type="molecule type" value="Genomic_DNA"/>
</dbReference>
<feature type="transmembrane region" description="Helical" evidence="6">
    <location>
        <begin position="49"/>
        <end position="69"/>
    </location>
</feature>
<dbReference type="Proteomes" id="UP000613840">
    <property type="component" value="Unassembled WGS sequence"/>
</dbReference>
<dbReference type="PANTHER" id="PTHR43124">
    <property type="entry name" value="PURINE EFFLUX PUMP PBUE"/>
    <property type="match status" value="1"/>
</dbReference>
<evidence type="ECO:0000256" key="4">
    <source>
        <dbReference type="ARBA" id="ARBA00022989"/>
    </source>
</evidence>
<name>A0A917SGZ7_9ACTN</name>
<dbReference type="AlphaFoldDB" id="A0A917SGZ7"/>
<keyword evidence="9" id="KW-1185">Reference proteome</keyword>
<evidence type="ECO:0000256" key="6">
    <source>
        <dbReference type="SAM" id="Phobius"/>
    </source>
</evidence>
<gene>
    <name evidence="8" type="primary">araJ</name>
    <name evidence="8" type="ORF">GCM10011575_44590</name>
</gene>
<accession>A0A917SGZ7</accession>
<comment type="caution">
    <text evidence="8">The sequence shown here is derived from an EMBL/GenBank/DDBJ whole genome shotgun (WGS) entry which is preliminary data.</text>
</comment>
<dbReference type="InterPro" id="IPR011701">
    <property type="entry name" value="MFS"/>
</dbReference>
<feature type="domain" description="Major facilitator superfamily (MFS) profile" evidence="7">
    <location>
        <begin position="11"/>
        <end position="393"/>
    </location>
</feature>
<feature type="transmembrane region" description="Helical" evidence="6">
    <location>
        <begin position="136"/>
        <end position="157"/>
    </location>
</feature>
<evidence type="ECO:0000313" key="9">
    <source>
        <dbReference type="Proteomes" id="UP000613840"/>
    </source>
</evidence>
<keyword evidence="2" id="KW-1003">Cell membrane</keyword>
<dbReference type="InterPro" id="IPR020846">
    <property type="entry name" value="MFS_dom"/>
</dbReference>
<feature type="transmembrane region" description="Helical" evidence="6">
    <location>
        <begin position="212"/>
        <end position="238"/>
    </location>
</feature>
<feature type="transmembrane region" description="Helical" evidence="6">
    <location>
        <begin position="163"/>
        <end position="185"/>
    </location>
</feature>
<dbReference type="GO" id="GO:0022857">
    <property type="term" value="F:transmembrane transporter activity"/>
    <property type="evidence" value="ECO:0007669"/>
    <property type="project" value="InterPro"/>
</dbReference>
<evidence type="ECO:0000259" key="7">
    <source>
        <dbReference type="PROSITE" id="PS50850"/>
    </source>
</evidence>
<keyword evidence="3 6" id="KW-0812">Transmembrane</keyword>